<accession>A0A495CW81</accession>
<organism evidence="2 3">
    <name type="scientific">Maricaulis maris</name>
    <dbReference type="NCBI Taxonomy" id="74318"/>
    <lineage>
        <taxon>Bacteria</taxon>
        <taxon>Pseudomonadati</taxon>
        <taxon>Pseudomonadota</taxon>
        <taxon>Alphaproteobacteria</taxon>
        <taxon>Maricaulales</taxon>
        <taxon>Maricaulaceae</taxon>
        <taxon>Maricaulis</taxon>
    </lineage>
</organism>
<evidence type="ECO:0000256" key="1">
    <source>
        <dbReference type="SAM" id="Phobius"/>
    </source>
</evidence>
<comment type="caution">
    <text evidence="2">The sequence shown here is derived from an EMBL/GenBank/DDBJ whole genome shotgun (WGS) entry which is preliminary data.</text>
</comment>
<proteinExistence type="predicted"/>
<keyword evidence="1" id="KW-0812">Transmembrane</keyword>
<reference evidence="2 3" key="1">
    <citation type="submission" date="2018-10" db="EMBL/GenBank/DDBJ databases">
        <title>Genomic Encyclopedia of Type Strains, Phase IV (KMG-IV): sequencing the most valuable type-strain genomes for metagenomic binning, comparative biology and taxonomic classification.</title>
        <authorList>
            <person name="Goeker M."/>
        </authorList>
    </citation>
    <scope>NUCLEOTIDE SEQUENCE [LARGE SCALE GENOMIC DNA]</scope>
    <source>
        <strain evidence="2 3">DSM 4734</strain>
    </source>
</reference>
<evidence type="ECO:0000313" key="2">
    <source>
        <dbReference type="EMBL" id="RKQ89616.1"/>
    </source>
</evidence>
<keyword evidence="1" id="KW-0472">Membrane</keyword>
<gene>
    <name evidence="2" type="ORF">C7435_3321</name>
</gene>
<sequence>MFLSALLSVIGLGFLCWLLFSLAVYALPFFVAVTLGYYAFENGAGPIGAVAVALFAGAIALVLGQVAFATFRSQTIRLALGALYALPAGVAGFHAVKGLSETGGAGETWTLVFASIGAVIVGASAWIRIASLAGQDARQID</sequence>
<dbReference type="RefSeq" id="WP_121212523.1">
    <property type="nucleotide sequence ID" value="NZ_RBIM01000009.1"/>
</dbReference>
<feature type="transmembrane region" description="Helical" evidence="1">
    <location>
        <begin position="78"/>
        <end position="96"/>
    </location>
</feature>
<dbReference type="EMBL" id="RBIM01000009">
    <property type="protein sequence ID" value="RKQ89616.1"/>
    <property type="molecule type" value="Genomic_DNA"/>
</dbReference>
<evidence type="ECO:0000313" key="3">
    <source>
        <dbReference type="Proteomes" id="UP000273675"/>
    </source>
</evidence>
<feature type="transmembrane region" description="Helical" evidence="1">
    <location>
        <begin position="108"/>
        <end position="129"/>
    </location>
</feature>
<protein>
    <submittedName>
        <fullName evidence="2">Uncharacterized protein</fullName>
    </submittedName>
</protein>
<dbReference type="OrthoDB" id="7219977at2"/>
<dbReference type="AlphaFoldDB" id="A0A495CW81"/>
<keyword evidence="1" id="KW-1133">Transmembrane helix</keyword>
<feature type="transmembrane region" description="Helical" evidence="1">
    <location>
        <begin position="50"/>
        <end position="71"/>
    </location>
</feature>
<name>A0A495CW81_9PROT</name>
<dbReference type="Proteomes" id="UP000273675">
    <property type="component" value="Unassembled WGS sequence"/>
</dbReference>